<evidence type="ECO:0000313" key="4">
    <source>
        <dbReference type="EMBL" id="CAD8482724.1"/>
    </source>
</evidence>
<name>A0A7S0EEF0_9CRYP</name>
<evidence type="ECO:0000256" key="2">
    <source>
        <dbReference type="SAM" id="MobiDB-lite"/>
    </source>
</evidence>
<reference evidence="4" key="1">
    <citation type="submission" date="2021-01" db="EMBL/GenBank/DDBJ databases">
        <authorList>
            <person name="Corre E."/>
            <person name="Pelletier E."/>
            <person name="Niang G."/>
            <person name="Scheremetjew M."/>
            <person name="Finn R."/>
            <person name="Kale V."/>
            <person name="Holt S."/>
            <person name="Cochrane G."/>
            <person name="Meng A."/>
            <person name="Brown T."/>
            <person name="Cohen L."/>
        </authorList>
    </citation>
    <scope>NUCLEOTIDE SEQUENCE</scope>
    <source>
        <strain evidence="4">CCMP325</strain>
    </source>
</reference>
<dbReference type="PANTHER" id="PTHR23084:SF263">
    <property type="entry name" value="MORN REPEAT-CONTAINING PROTEIN 1"/>
    <property type="match status" value="1"/>
</dbReference>
<dbReference type="SMART" id="SM00698">
    <property type="entry name" value="MORN"/>
    <property type="match status" value="3"/>
</dbReference>
<gene>
    <name evidence="4" type="ORF">HPHI1048_LOCUS9700</name>
</gene>
<organism evidence="4">
    <name type="scientific">Hanusia phi</name>
    <dbReference type="NCBI Taxonomy" id="3032"/>
    <lineage>
        <taxon>Eukaryota</taxon>
        <taxon>Cryptophyceae</taxon>
        <taxon>Pyrenomonadales</taxon>
        <taxon>Geminigeraceae</taxon>
        <taxon>Hanusia</taxon>
    </lineage>
</organism>
<dbReference type="EMBL" id="HBEO01014215">
    <property type="protein sequence ID" value="CAD8482724.1"/>
    <property type="molecule type" value="Transcribed_RNA"/>
</dbReference>
<sequence>MFAGFLLDGKKHGEGAICFPDGSHYTGMFLQDKMHGRGRFRLKDGSMYQGQFEADCPKGRGLLVDADGARFKVEYSGGKSFAEGCVPISSEEDPRESFIPSKTHCIGLCVYDPDLPEEGGPKRYPNAKDVKARVVYACPPNADVPLWNASEVRGKIVVIQRGPPRPAQLVTFSLKLFHAQQAGAVGVIFIDVESNVAFTTIPRVDEGDVVYPADLEGKYPPARLRAKIPCCIMLKRDSGIIQEGAVHVITFAPLGFAVDPRLKEFKIGFVVVPKQENKAGLSKSKATALMSEFFEARKKERLEEEKLLLDEKSDTKGDQLLQKEWGNSNFLDSLNPLKQVKATSRTDEAVAASIMQKLVSFAGEENVKKMKEYANTYLPSNLQAGANNEDTKIEMQWEVNEFVRAQRQDGNWQTASVVKVDGSTMEIQWCDGYNKEKMHKVENVRYSIAMPNSRTCSRGCGYAITWHATHCCESCRDGHAENVHGPKCDRLQNFPTGTVVQMRTEKDWKTCIIIRHQMTGSMFQGYMVRPVEQPDLVVFKSPHHVRIPIAAKGATPCAGQCGYAVTWHNEYCCFVCKASAGQGNHGLRCDKMRILGTCVKDLKSNENSSSLQPLEQNETNGFHSFELDDCVYTGTWRNALPDSSSGDSIGLKCSLRWPDGSQYHGQFKQGTLTGIGLYVFPDGSEFYGQFRDGRPGSGHLTDKDGTRYKVSYDFQGFLWEPLEPLKMEEEPLESFRWSKADSAALPVVTFVPDPNNGDKPKANFDYSHIRKISARLVWARPQHAEMPLWNAAEARGKIVAVMRGPRANAPPCNFSLKLFYCQQAGAVAVVFVECDPFARFRIIPRLNEGPIFPSSPSPSLQVRIPCCLIMNKEAAVLQEGAIHTMDFFPSGIPNIPPGWVVGVVVCIKQESKVGLSKNKAKELMSEFFEARKKERSQEGKLLKEKREKGEEVAIDKEFLDGSVLDSLNPLVQDERAAPPRSSSQAIAQAMLCKITSKQRASELAAKADEAASIFESIVHGALASLGPTWATRGNEPESPSTGVETQMINDLHPEAGEDEGDGQPKTRDVGIQCEPEQRRTFGFSLLPSFT</sequence>
<dbReference type="AlphaFoldDB" id="A0A7S0EEF0"/>
<dbReference type="Gene3D" id="2.20.110.10">
    <property type="entry name" value="Histone H3 K4-specific methyltransferase SET7/9 N-terminal domain"/>
    <property type="match status" value="2"/>
</dbReference>
<dbReference type="SUPFAM" id="SSF82185">
    <property type="entry name" value="Histone H3 K4-specific methyltransferase SET7/9 N-terminal domain"/>
    <property type="match status" value="2"/>
</dbReference>
<feature type="region of interest" description="Disordered" evidence="2">
    <location>
        <begin position="1029"/>
        <end position="1071"/>
    </location>
</feature>
<dbReference type="Gene3D" id="3.50.30.30">
    <property type="match status" value="2"/>
</dbReference>
<dbReference type="PANTHER" id="PTHR23084">
    <property type="entry name" value="PHOSPHATIDYLINOSITOL-4-PHOSPHATE 5-KINASE RELATED"/>
    <property type="match status" value="1"/>
</dbReference>
<dbReference type="InterPro" id="IPR003409">
    <property type="entry name" value="MORN"/>
</dbReference>
<protein>
    <recommendedName>
        <fullName evidence="3">PA domain-containing protein</fullName>
    </recommendedName>
</protein>
<dbReference type="InterPro" id="IPR046450">
    <property type="entry name" value="PA_dom_sf"/>
</dbReference>
<dbReference type="SUPFAM" id="SSF52025">
    <property type="entry name" value="PA domain"/>
    <property type="match status" value="1"/>
</dbReference>
<dbReference type="Pfam" id="PF02225">
    <property type="entry name" value="PA"/>
    <property type="match status" value="1"/>
</dbReference>
<evidence type="ECO:0000259" key="3">
    <source>
        <dbReference type="Pfam" id="PF02225"/>
    </source>
</evidence>
<evidence type="ECO:0000256" key="1">
    <source>
        <dbReference type="ARBA" id="ARBA00022737"/>
    </source>
</evidence>
<proteinExistence type="predicted"/>
<dbReference type="Pfam" id="PF02493">
    <property type="entry name" value="MORN"/>
    <property type="match status" value="4"/>
</dbReference>
<keyword evidence="1" id="KW-0677">Repeat</keyword>
<dbReference type="InterPro" id="IPR003137">
    <property type="entry name" value="PA_domain"/>
</dbReference>
<feature type="compositionally biased region" description="Polar residues" evidence="2">
    <location>
        <begin position="1037"/>
        <end position="1048"/>
    </location>
</feature>
<feature type="domain" description="PA" evidence="3">
    <location>
        <begin position="130"/>
        <end position="197"/>
    </location>
</feature>
<accession>A0A7S0EEF0</accession>